<accession>A0AAE1VMS3</accession>
<dbReference type="EMBL" id="JAVYJV010000003">
    <property type="protein sequence ID" value="KAK4374857.1"/>
    <property type="molecule type" value="Genomic_DNA"/>
</dbReference>
<dbReference type="InterPro" id="IPR017853">
    <property type="entry name" value="GH"/>
</dbReference>
<dbReference type="GO" id="GO:0004568">
    <property type="term" value="F:chitinase activity"/>
    <property type="evidence" value="ECO:0007669"/>
    <property type="project" value="TreeGrafter"/>
</dbReference>
<keyword evidence="3" id="KW-1185">Reference proteome</keyword>
<dbReference type="SUPFAM" id="SSF51445">
    <property type="entry name" value="(Trans)glycosidases"/>
    <property type="match status" value="1"/>
</dbReference>
<organism evidence="2 3">
    <name type="scientific">Anisodus tanguticus</name>
    <dbReference type="NCBI Taxonomy" id="243964"/>
    <lineage>
        <taxon>Eukaryota</taxon>
        <taxon>Viridiplantae</taxon>
        <taxon>Streptophyta</taxon>
        <taxon>Embryophyta</taxon>
        <taxon>Tracheophyta</taxon>
        <taxon>Spermatophyta</taxon>
        <taxon>Magnoliopsida</taxon>
        <taxon>eudicotyledons</taxon>
        <taxon>Gunneridae</taxon>
        <taxon>Pentapetalae</taxon>
        <taxon>asterids</taxon>
        <taxon>lamiids</taxon>
        <taxon>Solanales</taxon>
        <taxon>Solanaceae</taxon>
        <taxon>Solanoideae</taxon>
        <taxon>Hyoscyameae</taxon>
        <taxon>Anisodus</taxon>
    </lineage>
</organism>
<name>A0AAE1VMS3_9SOLA</name>
<dbReference type="Gene3D" id="3.20.20.80">
    <property type="entry name" value="Glycosidases"/>
    <property type="match status" value="1"/>
</dbReference>
<protein>
    <recommendedName>
        <fullName evidence="1">GH18 domain-containing protein</fullName>
    </recommendedName>
</protein>
<reference evidence="2" key="1">
    <citation type="submission" date="2023-12" db="EMBL/GenBank/DDBJ databases">
        <title>Genome assembly of Anisodus tanguticus.</title>
        <authorList>
            <person name="Wang Y.-J."/>
        </authorList>
    </citation>
    <scope>NUCLEOTIDE SEQUENCE</scope>
    <source>
        <strain evidence="2">KB-2021</strain>
        <tissue evidence="2">Leaf</tissue>
    </source>
</reference>
<dbReference type="GO" id="GO:0005576">
    <property type="term" value="C:extracellular region"/>
    <property type="evidence" value="ECO:0007669"/>
    <property type="project" value="TreeGrafter"/>
</dbReference>
<dbReference type="GO" id="GO:0005975">
    <property type="term" value="P:carbohydrate metabolic process"/>
    <property type="evidence" value="ECO:0007669"/>
    <property type="project" value="InterPro"/>
</dbReference>
<dbReference type="GO" id="GO:0008061">
    <property type="term" value="F:chitin binding"/>
    <property type="evidence" value="ECO:0007669"/>
    <property type="project" value="TreeGrafter"/>
</dbReference>
<comment type="caution">
    <text evidence="2">The sequence shown here is derived from an EMBL/GenBank/DDBJ whole genome shotgun (WGS) entry which is preliminary data.</text>
</comment>
<dbReference type="PANTHER" id="PTHR11177">
    <property type="entry name" value="CHITINASE"/>
    <property type="match status" value="1"/>
</dbReference>
<evidence type="ECO:0000313" key="3">
    <source>
        <dbReference type="Proteomes" id="UP001291623"/>
    </source>
</evidence>
<dbReference type="PANTHER" id="PTHR11177:SF383">
    <property type="entry name" value="GLYCOSYL HYDROLASE FAMILY PROTEIN WITH CHITINASE INSERTION DOMAIN-CONTAINING PROTEIN"/>
    <property type="match status" value="1"/>
</dbReference>
<dbReference type="PROSITE" id="PS51910">
    <property type="entry name" value="GH18_2"/>
    <property type="match status" value="1"/>
</dbReference>
<proteinExistence type="predicted"/>
<evidence type="ECO:0000259" key="1">
    <source>
        <dbReference type="PROSITE" id="PS51910"/>
    </source>
</evidence>
<evidence type="ECO:0000313" key="2">
    <source>
        <dbReference type="EMBL" id="KAK4374857.1"/>
    </source>
</evidence>
<dbReference type="Proteomes" id="UP001291623">
    <property type="component" value="Unassembled WGS sequence"/>
</dbReference>
<dbReference type="InterPro" id="IPR050314">
    <property type="entry name" value="Glycosyl_Hydrlase_18"/>
</dbReference>
<dbReference type="GO" id="GO:0006032">
    <property type="term" value="P:chitin catabolic process"/>
    <property type="evidence" value="ECO:0007669"/>
    <property type="project" value="TreeGrafter"/>
</dbReference>
<dbReference type="InterPro" id="IPR001223">
    <property type="entry name" value="Glyco_hydro18_cat"/>
</dbReference>
<gene>
    <name evidence="2" type="ORF">RND71_005534</name>
</gene>
<dbReference type="AlphaFoldDB" id="A0AAE1VMS3"/>
<feature type="domain" description="GH18" evidence="1">
    <location>
        <begin position="123"/>
        <end position="269"/>
    </location>
</feature>
<sequence>MPWFKPETTSGEAAVAVEEAAAAEEAVDVAMQREKAVGRKVLLKRLRLKAEAEAAMQRVMWMVILTMLYSNNVFLDCVDDIYADIISSNPIRVVYTCLLVCHFNSIEWFIHVCLYAIIGKPILLLSAGVYYKPKTDGTLNYPSKSLARSLDWINLMAYNFISPNLSRVTRPHAALLDQDSGKNISGSAGIKDWIKSGMPSKKIVLGLPFFGYAWRLLNRENHDLNAPSRDLLVVVAYAKKNGFLGYFAWHVGLDDKWTLSQEASQAWEA</sequence>
<dbReference type="Pfam" id="PF00704">
    <property type="entry name" value="Glyco_hydro_18"/>
    <property type="match status" value="1"/>
</dbReference>